<evidence type="ECO:0000256" key="2">
    <source>
        <dbReference type="ARBA" id="ARBA00010644"/>
    </source>
</evidence>
<dbReference type="Gene3D" id="3.40.1500.10">
    <property type="entry name" value="Coproporphyrinogen III oxidase, aerobic"/>
    <property type="match status" value="1"/>
</dbReference>
<feature type="binding site" evidence="7">
    <location>
        <begin position="261"/>
        <end position="263"/>
    </location>
    <ligand>
        <name>substrate</name>
    </ligand>
</feature>
<evidence type="ECO:0000256" key="7">
    <source>
        <dbReference type="HAMAP-Rule" id="MF_00333"/>
    </source>
</evidence>
<dbReference type="PRINTS" id="PR00073">
    <property type="entry name" value="COPRGNOXDASE"/>
</dbReference>
<dbReference type="RefSeq" id="WP_125258406.1">
    <property type="nucleotide sequence ID" value="NZ_CP114280.1"/>
</dbReference>
<dbReference type="PIRSF" id="PIRSF000166">
    <property type="entry name" value="Coproporphyri_ox"/>
    <property type="match status" value="1"/>
</dbReference>
<dbReference type="PANTHER" id="PTHR10755:SF0">
    <property type="entry name" value="OXYGEN-DEPENDENT COPROPORPHYRINOGEN-III OXIDASE, MITOCHONDRIAL"/>
    <property type="match status" value="1"/>
</dbReference>
<dbReference type="EC" id="1.3.3.3" evidence="7"/>
<dbReference type="PROSITE" id="PS01021">
    <property type="entry name" value="COPROGEN_OXIDASE"/>
    <property type="match status" value="1"/>
</dbReference>
<dbReference type="InterPro" id="IPR036406">
    <property type="entry name" value="Coprogen_oxidase_aer_sf"/>
</dbReference>
<accession>A0ABY8GAR5</accession>
<feature type="region of interest" description="Important for dimerization" evidence="7">
    <location>
        <begin position="243"/>
        <end position="278"/>
    </location>
</feature>
<sequence>MSAPDIAAIKHFLLTLQDTLCQQLEQADGVATFMEDAWQHTSGSGGGRSRVLRQGRVFEQAGVNFSHVCGASLPPSASAHRPELAGRSFQALGVSLVIHPLNPYVPTSHANVRFFIAEKPGEAPVWWFGGGFDLTPYYGFQEDVRHWHQTAFDLCQPFGDDVYPRYKKWCDDYFFLKHRNEARGVGGLFFDDLNAPGFERSFAFMRAVGEGFSSAYLPIVMRRKDTPWGEREREFQLYRRGRYVEFNLVWDRGTLFGLQSGGRTESILMSMPPLARWEYQYHPEPDSPEAALYRDFLPVRDWLGLNEEMR</sequence>
<comment type="subunit">
    <text evidence="3 7">Homodimer.</text>
</comment>
<dbReference type="Proteomes" id="UP001219630">
    <property type="component" value="Chromosome"/>
</dbReference>
<dbReference type="SUPFAM" id="SSF102886">
    <property type="entry name" value="Coproporphyrinogen III oxidase"/>
    <property type="match status" value="1"/>
</dbReference>
<comment type="subcellular location">
    <subcellularLocation>
        <location evidence="7">Cytoplasm</location>
    </subcellularLocation>
</comment>
<dbReference type="HAMAP" id="MF_00333">
    <property type="entry name" value="Coprogen_oxidas"/>
    <property type="match status" value="1"/>
</dbReference>
<gene>
    <name evidence="7 8" type="primary">hemF</name>
    <name evidence="8" type="ORF">O1Q98_07640</name>
</gene>
<evidence type="ECO:0000256" key="1">
    <source>
        <dbReference type="ARBA" id="ARBA00005168"/>
    </source>
</evidence>
<feature type="binding site" evidence="7">
    <location>
        <position position="178"/>
    </location>
    <ligand>
        <name>a divalent metal cation</name>
        <dbReference type="ChEBI" id="CHEBI:60240"/>
    </ligand>
</feature>
<feature type="active site" description="Proton donor" evidence="7">
    <location>
        <position position="109"/>
    </location>
</feature>
<evidence type="ECO:0000256" key="3">
    <source>
        <dbReference type="ARBA" id="ARBA00011738"/>
    </source>
</evidence>
<comment type="catalytic activity">
    <reaction evidence="7">
        <text>coproporphyrinogen III + O2 + 2 H(+) = protoporphyrinogen IX + 2 CO2 + 2 H2O</text>
        <dbReference type="Rhea" id="RHEA:18257"/>
        <dbReference type="ChEBI" id="CHEBI:15377"/>
        <dbReference type="ChEBI" id="CHEBI:15378"/>
        <dbReference type="ChEBI" id="CHEBI:15379"/>
        <dbReference type="ChEBI" id="CHEBI:16526"/>
        <dbReference type="ChEBI" id="CHEBI:57307"/>
        <dbReference type="ChEBI" id="CHEBI:57309"/>
        <dbReference type="EC" id="1.3.3.3"/>
    </reaction>
</comment>
<dbReference type="PANTHER" id="PTHR10755">
    <property type="entry name" value="COPROPORPHYRINOGEN III OXIDASE, MITOCHONDRIAL"/>
    <property type="match status" value="1"/>
</dbReference>
<keyword evidence="7" id="KW-0479">Metal-binding</keyword>
<keyword evidence="6 7" id="KW-0627">Porphyrin biosynthesis</keyword>
<comment type="similarity">
    <text evidence="2 7">Belongs to the aerobic coproporphyrinogen-III oxidase family.</text>
</comment>
<feature type="binding site" evidence="7">
    <location>
        <position position="148"/>
    </location>
    <ligand>
        <name>a divalent metal cation</name>
        <dbReference type="ChEBI" id="CHEBI:60240"/>
    </ligand>
</feature>
<feature type="binding site" evidence="7">
    <location>
        <position position="109"/>
    </location>
    <ligand>
        <name>a divalent metal cation</name>
        <dbReference type="ChEBI" id="CHEBI:60240"/>
    </ligand>
</feature>
<proteinExistence type="inferred from homology"/>
<dbReference type="InterPro" id="IPR018375">
    <property type="entry name" value="Coprogen_oxidase_CS"/>
</dbReference>
<feature type="binding site" evidence="7">
    <location>
        <position position="99"/>
    </location>
    <ligand>
        <name>a divalent metal cation</name>
        <dbReference type="ChEBI" id="CHEBI:60240"/>
    </ligand>
</feature>
<dbReference type="InterPro" id="IPR001260">
    <property type="entry name" value="Coprogen_oxidase_aer"/>
</dbReference>
<protein>
    <recommendedName>
        <fullName evidence="7">Oxygen-dependent coproporphyrinogen-III oxidase</fullName>
        <shortName evidence="7">CPO</shortName>
        <shortName evidence="7">Coprogen oxidase</shortName>
        <shortName evidence="7">Coproporphyrinogenase</shortName>
        <ecNumber evidence="7">1.3.3.3</ecNumber>
    </recommendedName>
</protein>
<evidence type="ECO:0000256" key="5">
    <source>
        <dbReference type="ARBA" id="ARBA00023133"/>
    </source>
</evidence>
<comment type="pathway">
    <text evidence="1 7">Porphyrin-containing compound metabolism; protoporphyrin-IX biosynthesis; protoporphyrinogen-IX from coproporphyrinogen-III (O2 route): step 1/1.</text>
</comment>
<keyword evidence="7" id="KW-0963">Cytoplasm</keyword>
<evidence type="ECO:0000256" key="4">
    <source>
        <dbReference type="ARBA" id="ARBA00023002"/>
    </source>
</evidence>
<evidence type="ECO:0000313" key="9">
    <source>
        <dbReference type="Proteomes" id="UP001219630"/>
    </source>
</evidence>
<dbReference type="Pfam" id="PF01218">
    <property type="entry name" value="Coprogen_oxidas"/>
    <property type="match status" value="1"/>
</dbReference>
<reference evidence="8 9" key="1">
    <citation type="submission" date="2022-12" db="EMBL/GenBank/DDBJ databases">
        <title>Complete genome sequencing of Dickeya lacustris type strain LMG30899.</title>
        <authorList>
            <person name="Dobhal S."/>
            <person name="Arizala D."/>
            <person name="Arif M."/>
        </authorList>
    </citation>
    <scope>NUCLEOTIDE SEQUENCE [LARGE SCALE GENOMIC DNA]</scope>
    <source>
        <strain evidence="8 9">LMG30899</strain>
    </source>
</reference>
<keyword evidence="9" id="KW-1185">Reference proteome</keyword>
<keyword evidence="5 7" id="KW-0350">Heme biosynthesis</keyword>
<dbReference type="NCBIfam" id="NF003727">
    <property type="entry name" value="PRK05330.1"/>
    <property type="match status" value="1"/>
</dbReference>
<dbReference type="GO" id="GO:0004109">
    <property type="term" value="F:coproporphyrinogen oxidase activity"/>
    <property type="evidence" value="ECO:0007669"/>
    <property type="project" value="UniProtKB-EC"/>
</dbReference>
<dbReference type="EMBL" id="CP114280">
    <property type="protein sequence ID" value="WFN57077.1"/>
    <property type="molecule type" value="Genomic_DNA"/>
</dbReference>
<evidence type="ECO:0000313" key="8">
    <source>
        <dbReference type="EMBL" id="WFN57077.1"/>
    </source>
</evidence>
<feature type="binding site" evidence="7">
    <location>
        <position position="95"/>
    </location>
    <ligand>
        <name>substrate</name>
    </ligand>
</feature>
<feature type="site" description="Important for dimerization" evidence="7">
    <location>
        <position position="178"/>
    </location>
</feature>
<feature type="binding site" evidence="7">
    <location>
        <begin position="111"/>
        <end position="113"/>
    </location>
    <ligand>
        <name>substrate</name>
    </ligand>
</feature>
<evidence type="ECO:0000256" key="6">
    <source>
        <dbReference type="ARBA" id="ARBA00023244"/>
    </source>
</evidence>
<comment type="function">
    <text evidence="7">Involved in the heme biosynthesis. Catalyzes the aerobic oxidative decarboxylation of propionate groups of rings A and B of coproporphyrinogen-III to yield the vinyl groups in protoporphyrinogen-IX.</text>
</comment>
<keyword evidence="4 7" id="KW-0560">Oxidoreductase</keyword>
<comment type="cofactor">
    <cofactor evidence="7">
        <name>a divalent metal cation</name>
        <dbReference type="ChEBI" id="CHEBI:60240"/>
    </cofactor>
</comment>
<organism evidence="8 9">
    <name type="scientific">Dickeya lacustris</name>
    <dbReference type="NCBI Taxonomy" id="2259638"/>
    <lineage>
        <taxon>Bacteria</taxon>
        <taxon>Pseudomonadati</taxon>
        <taxon>Pseudomonadota</taxon>
        <taxon>Gammaproteobacteria</taxon>
        <taxon>Enterobacterales</taxon>
        <taxon>Pectobacteriaceae</taxon>
        <taxon>Dickeya</taxon>
    </lineage>
</organism>
<name>A0ABY8GAR5_9GAMM</name>